<feature type="transmembrane region" description="Helical" evidence="9">
    <location>
        <begin position="456"/>
        <end position="476"/>
    </location>
</feature>
<organism evidence="10 11">
    <name type="scientific">Suhomyces tanzawaensis NRRL Y-17324</name>
    <dbReference type="NCBI Taxonomy" id="984487"/>
    <lineage>
        <taxon>Eukaryota</taxon>
        <taxon>Fungi</taxon>
        <taxon>Dikarya</taxon>
        <taxon>Ascomycota</taxon>
        <taxon>Saccharomycotina</taxon>
        <taxon>Pichiomycetes</taxon>
        <taxon>Debaryomycetaceae</taxon>
        <taxon>Suhomyces</taxon>
    </lineage>
</organism>
<dbReference type="FunFam" id="1.20.1250.20:FF:000197">
    <property type="entry name" value="Siderophore iron transporter 1"/>
    <property type="match status" value="1"/>
</dbReference>
<name>A0A1E4SK44_9ASCO</name>
<feature type="transmembrane region" description="Helical" evidence="9">
    <location>
        <begin position="156"/>
        <end position="177"/>
    </location>
</feature>
<evidence type="ECO:0000256" key="9">
    <source>
        <dbReference type="SAM" id="Phobius"/>
    </source>
</evidence>
<dbReference type="Gene3D" id="1.20.1250.20">
    <property type="entry name" value="MFS general substrate transporter like domains"/>
    <property type="match status" value="2"/>
</dbReference>
<evidence type="ECO:0000256" key="6">
    <source>
        <dbReference type="ARBA" id="ARBA00023065"/>
    </source>
</evidence>
<dbReference type="SUPFAM" id="SSF103473">
    <property type="entry name" value="MFS general substrate transporter"/>
    <property type="match status" value="1"/>
</dbReference>
<feature type="region of interest" description="Disordered" evidence="8">
    <location>
        <begin position="1"/>
        <end position="36"/>
    </location>
</feature>
<accession>A0A1E4SK44</accession>
<evidence type="ECO:0000313" key="11">
    <source>
        <dbReference type="Proteomes" id="UP000094285"/>
    </source>
</evidence>
<feature type="transmembrane region" description="Helical" evidence="9">
    <location>
        <begin position="62"/>
        <end position="81"/>
    </location>
</feature>
<evidence type="ECO:0000256" key="3">
    <source>
        <dbReference type="ARBA" id="ARBA00022448"/>
    </source>
</evidence>
<comment type="similarity">
    <text evidence="2">Belongs to the major facilitator superfamily.</text>
</comment>
<evidence type="ECO:0000256" key="8">
    <source>
        <dbReference type="SAM" id="MobiDB-lite"/>
    </source>
</evidence>
<dbReference type="STRING" id="984487.A0A1E4SK44"/>
<keyword evidence="3" id="KW-0813">Transport</keyword>
<reference evidence="11" key="1">
    <citation type="submission" date="2016-05" db="EMBL/GenBank/DDBJ databases">
        <title>Comparative genomics of biotechnologically important yeasts.</title>
        <authorList>
            <consortium name="DOE Joint Genome Institute"/>
            <person name="Riley R."/>
            <person name="Haridas S."/>
            <person name="Wolfe K.H."/>
            <person name="Lopes M.R."/>
            <person name="Hittinger C.T."/>
            <person name="Goker M."/>
            <person name="Salamov A."/>
            <person name="Wisecaver J."/>
            <person name="Long T.M."/>
            <person name="Aerts A.L."/>
            <person name="Barry K."/>
            <person name="Choi C."/>
            <person name="Clum A."/>
            <person name="Coughlan A.Y."/>
            <person name="Deshpande S."/>
            <person name="Douglass A.P."/>
            <person name="Hanson S.J."/>
            <person name="Klenk H.-P."/>
            <person name="Labutti K."/>
            <person name="Lapidus A."/>
            <person name="Lindquist E."/>
            <person name="Lipzen A."/>
            <person name="Meier-Kolthoff J.P."/>
            <person name="Ohm R.A."/>
            <person name="Otillar R.P."/>
            <person name="Pangilinan J."/>
            <person name="Peng Y."/>
            <person name="Rokas A."/>
            <person name="Rosa C.A."/>
            <person name="Scheuner C."/>
            <person name="Sibirny A.A."/>
            <person name="Slot J.C."/>
            <person name="Stielow J.B."/>
            <person name="Sun H."/>
            <person name="Kurtzman C.P."/>
            <person name="Blackwell M."/>
            <person name="Grigoriev I.V."/>
            <person name="Jeffries T.W."/>
        </authorList>
    </citation>
    <scope>NUCLEOTIDE SEQUENCE [LARGE SCALE GENOMIC DNA]</scope>
    <source>
        <strain evidence="11">NRRL Y-17324</strain>
    </source>
</reference>
<keyword evidence="11" id="KW-1185">Reference proteome</keyword>
<dbReference type="GO" id="GO:0015343">
    <property type="term" value="F:siderophore-iron transmembrane transporter activity"/>
    <property type="evidence" value="ECO:0007669"/>
    <property type="project" value="TreeGrafter"/>
</dbReference>
<dbReference type="OrthoDB" id="2241241at2759"/>
<keyword evidence="6" id="KW-0406">Ion transport</keyword>
<keyword evidence="4 9" id="KW-0812">Transmembrane</keyword>
<sequence length="635" mass="71140">MSDSEPSKERVEQTGTPGSSNEYKDDYPHDTSSSDYVLAPESPKSIGIRKVELLNKQYHTPVLRTLFFVCIFFVSYCYAIDGTLRLSLQAYATSSYSQHSLLSTINVIKAVVAAAAQPTYARLSDKFGRLELTIISIIFYAMGTVIQSQAYDVYRFAGGSVLYQVGYSGIIIMLQIVIADFSNLNWRLTASMVPALPFIINTWVSGDILSSLYPKHSWNYSIGIWAFIFPLSCVPLLACFIHMLVLARRTDEWKRLVEEERLHRQQVRSGKSFVKYLADSSVELFWKLDVVGILFVVCVFGFILVPLTIAGGVTNKWKRGSTIAPLVIGFVLIPFFVLWEGKYARHPIMPLPLMRDRGVWSALLIGLLIDFVWYMPNDFMYTVLIVGMRASIKAATRITSLYSFVSVIVGPLLGLFIVRFKHLKVFIIFGTVCWIISLGLLFHFRGGNNGTDSEKYLNGVIGSLCLMGFGAGFFTYPTQVSIQTCTNHEYMAIMLSLYLASYNVGLALGASVSGAIWTNEMYPAIVREFNKAGLDPAGAQAAYGAPFKFILTNVWGTPERIAVVLAYAHVQRYLCIAGLVLCFPLLVFSLFLRDHRLDAVQSLELENGAERKEIVVNNQDEDIIIKKIKSLFKRK</sequence>
<evidence type="ECO:0000313" key="10">
    <source>
        <dbReference type="EMBL" id="ODV79885.1"/>
    </source>
</evidence>
<comment type="subcellular location">
    <subcellularLocation>
        <location evidence="1">Endomembrane system</location>
        <topology evidence="1">Multi-pass membrane protein</topology>
    </subcellularLocation>
</comment>
<feature type="transmembrane region" description="Helical" evidence="9">
    <location>
        <begin position="184"/>
        <end position="204"/>
    </location>
</feature>
<feature type="transmembrane region" description="Helical" evidence="9">
    <location>
        <begin position="395"/>
        <end position="418"/>
    </location>
</feature>
<dbReference type="InterPro" id="IPR011701">
    <property type="entry name" value="MFS"/>
</dbReference>
<feature type="transmembrane region" description="Helical" evidence="9">
    <location>
        <begin position="359"/>
        <end position="375"/>
    </location>
</feature>
<dbReference type="GO" id="GO:0005886">
    <property type="term" value="C:plasma membrane"/>
    <property type="evidence" value="ECO:0007669"/>
    <property type="project" value="TreeGrafter"/>
</dbReference>
<evidence type="ECO:0000256" key="2">
    <source>
        <dbReference type="ARBA" id="ARBA00008335"/>
    </source>
</evidence>
<dbReference type="EMBL" id="KV453911">
    <property type="protein sequence ID" value="ODV79885.1"/>
    <property type="molecule type" value="Genomic_DNA"/>
</dbReference>
<dbReference type="GO" id="GO:0005768">
    <property type="term" value="C:endosome"/>
    <property type="evidence" value="ECO:0007669"/>
    <property type="project" value="TreeGrafter"/>
</dbReference>
<protein>
    <submittedName>
        <fullName evidence="10">MFS general substrate transporter</fullName>
    </submittedName>
</protein>
<dbReference type="PANTHER" id="PTHR23501:SF92">
    <property type="entry name" value="GLUTATHIONE EXCHANGER 1-RELATED"/>
    <property type="match status" value="1"/>
</dbReference>
<dbReference type="Pfam" id="PF07690">
    <property type="entry name" value="MFS_1"/>
    <property type="match status" value="1"/>
</dbReference>
<feature type="compositionally biased region" description="Basic and acidic residues" evidence="8">
    <location>
        <begin position="1"/>
        <end position="12"/>
    </location>
</feature>
<evidence type="ECO:0000256" key="7">
    <source>
        <dbReference type="ARBA" id="ARBA00023136"/>
    </source>
</evidence>
<feature type="transmembrane region" description="Helical" evidence="9">
    <location>
        <begin position="224"/>
        <end position="246"/>
    </location>
</feature>
<dbReference type="InterPro" id="IPR036259">
    <property type="entry name" value="MFS_trans_sf"/>
</dbReference>
<feature type="transmembrane region" description="Helical" evidence="9">
    <location>
        <begin position="290"/>
        <end position="310"/>
    </location>
</feature>
<dbReference type="Proteomes" id="UP000094285">
    <property type="component" value="Unassembled WGS sequence"/>
</dbReference>
<dbReference type="RefSeq" id="XP_020065007.1">
    <property type="nucleotide sequence ID" value="XM_020210497.1"/>
</dbReference>
<dbReference type="GO" id="GO:0005774">
    <property type="term" value="C:vacuolar membrane"/>
    <property type="evidence" value="ECO:0007669"/>
    <property type="project" value="TreeGrafter"/>
</dbReference>
<dbReference type="GeneID" id="30984633"/>
<dbReference type="PANTHER" id="PTHR23501">
    <property type="entry name" value="MAJOR FACILITATOR SUPERFAMILY"/>
    <property type="match status" value="1"/>
</dbReference>
<feature type="transmembrane region" description="Helical" evidence="9">
    <location>
        <begin position="132"/>
        <end position="150"/>
    </location>
</feature>
<keyword evidence="7 9" id="KW-0472">Membrane</keyword>
<proteinExistence type="inferred from homology"/>
<feature type="transmembrane region" description="Helical" evidence="9">
    <location>
        <begin position="425"/>
        <end position="444"/>
    </location>
</feature>
<dbReference type="AlphaFoldDB" id="A0A1E4SK44"/>
<gene>
    <name evidence="10" type="ORF">CANTADRAFT_5582</name>
</gene>
<evidence type="ECO:0000256" key="4">
    <source>
        <dbReference type="ARBA" id="ARBA00022692"/>
    </source>
</evidence>
<feature type="transmembrane region" description="Helical" evidence="9">
    <location>
        <begin position="497"/>
        <end position="517"/>
    </location>
</feature>
<evidence type="ECO:0000256" key="1">
    <source>
        <dbReference type="ARBA" id="ARBA00004127"/>
    </source>
</evidence>
<feature type="transmembrane region" description="Helical" evidence="9">
    <location>
        <begin position="322"/>
        <end position="339"/>
    </location>
</feature>
<evidence type="ECO:0000256" key="5">
    <source>
        <dbReference type="ARBA" id="ARBA00022989"/>
    </source>
</evidence>
<keyword evidence="5 9" id="KW-1133">Transmembrane helix</keyword>
<feature type="transmembrane region" description="Helical" evidence="9">
    <location>
        <begin position="570"/>
        <end position="592"/>
    </location>
</feature>